<dbReference type="PATRIC" id="fig|1339350.3.peg.2153"/>
<protein>
    <submittedName>
        <fullName evidence="2">Uncharacterized protein</fullName>
    </submittedName>
</protein>
<proteinExistence type="predicted"/>
<name>A0A078R6S7_PHOVU</name>
<gene>
    <name evidence="2" type="ORF">M097_2248</name>
</gene>
<dbReference type="Proteomes" id="UP000028134">
    <property type="component" value="Unassembled WGS sequence"/>
</dbReference>
<sequence length="52" mass="6299">MNIYLANKKYTKNKSEKMYFAIFAACFGSIKHILFRKLRYDNERRCSTKEEV</sequence>
<evidence type="ECO:0000313" key="3">
    <source>
        <dbReference type="Proteomes" id="UP000028134"/>
    </source>
</evidence>
<reference evidence="2 3" key="1">
    <citation type="submission" date="2014-04" db="EMBL/GenBank/DDBJ databases">
        <authorList>
            <person name="Sears C."/>
            <person name="Carroll K."/>
            <person name="Sack B.R."/>
            <person name="Qadri F."/>
            <person name="Myers L.L."/>
            <person name="Chung G.-T."/>
            <person name="Escheverria P."/>
            <person name="Fraser C.M."/>
            <person name="Sadzewicz L."/>
            <person name="Shefchek K.A."/>
            <person name="Tallon L."/>
            <person name="Das S.P."/>
            <person name="Daugherty S."/>
            <person name="Mongodin E.F."/>
        </authorList>
    </citation>
    <scope>NUCLEOTIDE SEQUENCE [LARGE SCALE GENOMIC DNA]</scope>
    <source>
        <strain evidence="3">3775 SL(B) 10 (iv)</strain>
    </source>
</reference>
<organism evidence="2 3">
    <name type="scientific">Phocaeicola vulgatus str. 3775 SL</name>
    <name type="common">B</name>
    <name type="synonym">iv</name>
    <dbReference type="NCBI Taxonomy" id="1339350"/>
    <lineage>
        <taxon>Bacteria</taxon>
        <taxon>Pseudomonadati</taxon>
        <taxon>Bacteroidota</taxon>
        <taxon>Bacteroidia</taxon>
        <taxon>Bacteroidales</taxon>
        <taxon>Bacteroidaceae</taxon>
        <taxon>Phocaeicola</taxon>
    </lineage>
</organism>
<feature type="transmembrane region" description="Helical" evidence="1">
    <location>
        <begin position="18"/>
        <end position="35"/>
    </location>
</feature>
<dbReference type="AlphaFoldDB" id="A0A078R6S7"/>
<keyword evidence="1" id="KW-0812">Transmembrane</keyword>
<comment type="caution">
    <text evidence="2">The sequence shown here is derived from an EMBL/GenBank/DDBJ whole genome shotgun (WGS) entry which is preliminary data.</text>
</comment>
<keyword evidence="1" id="KW-0472">Membrane</keyword>
<accession>A0A078R6S7</accession>
<dbReference type="EMBL" id="JNHI01000010">
    <property type="protein sequence ID" value="KDS31050.1"/>
    <property type="molecule type" value="Genomic_DNA"/>
</dbReference>
<evidence type="ECO:0000313" key="2">
    <source>
        <dbReference type="EMBL" id="KDS31050.1"/>
    </source>
</evidence>
<evidence type="ECO:0000256" key="1">
    <source>
        <dbReference type="SAM" id="Phobius"/>
    </source>
</evidence>
<keyword evidence="1" id="KW-1133">Transmembrane helix</keyword>